<evidence type="ECO:0000256" key="2">
    <source>
        <dbReference type="ARBA" id="ARBA00022519"/>
    </source>
</evidence>
<evidence type="ECO:0000256" key="3">
    <source>
        <dbReference type="ARBA" id="ARBA00023136"/>
    </source>
</evidence>
<organism evidence="5 6">
    <name type="scientific">Motiliproteus coralliicola</name>
    <dbReference type="NCBI Taxonomy" id="2283196"/>
    <lineage>
        <taxon>Bacteria</taxon>
        <taxon>Pseudomonadati</taxon>
        <taxon>Pseudomonadota</taxon>
        <taxon>Gammaproteobacteria</taxon>
        <taxon>Oceanospirillales</taxon>
        <taxon>Oceanospirillaceae</taxon>
        <taxon>Motiliproteus</taxon>
    </lineage>
</organism>
<evidence type="ECO:0000313" key="6">
    <source>
        <dbReference type="Proteomes" id="UP000253769"/>
    </source>
</evidence>
<keyword evidence="2 4" id="KW-0997">Cell inner membrane</keyword>
<keyword evidence="3 4" id="KW-0472">Membrane</keyword>
<name>A0A369WUC9_9GAMM</name>
<comment type="similarity">
    <text evidence="4">Belongs to the Syd family.</text>
</comment>
<keyword evidence="1 4" id="KW-1003">Cell membrane</keyword>
<dbReference type="EMBL" id="QQOH01000001">
    <property type="protein sequence ID" value="RDE24146.1"/>
    <property type="molecule type" value="Genomic_DNA"/>
</dbReference>
<dbReference type="Pfam" id="PF07348">
    <property type="entry name" value="Syd"/>
    <property type="match status" value="1"/>
</dbReference>
<evidence type="ECO:0000313" key="5">
    <source>
        <dbReference type="EMBL" id="RDE24146.1"/>
    </source>
</evidence>
<dbReference type="InterPro" id="IPR009948">
    <property type="entry name" value="Syd"/>
</dbReference>
<comment type="subcellular location">
    <subcellularLocation>
        <location evidence="4">Cell inner membrane</location>
        <topology evidence="4">Peripheral membrane protein</topology>
        <orientation evidence="4">Cytoplasmic side</orientation>
    </subcellularLocation>
    <text evidence="4">Loosely associated with the cytoplasmic side of the inner membrane, probably via SecY.</text>
</comment>
<evidence type="ECO:0000256" key="4">
    <source>
        <dbReference type="HAMAP-Rule" id="MF_01104"/>
    </source>
</evidence>
<gene>
    <name evidence="4" type="primary">syd</name>
    <name evidence="5" type="ORF">DV711_00640</name>
</gene>
<dbReference type="InterPro" id="IPR038228">
    <property type="entry name" value="Syd_sf"/>
</dbReference>
<sequence length="222" mass="25281">MGNRGFSDSTALSIIKRFSINGSGFSLTTPISQQSQPVSASDQNLEQALQRFIDDSLAHWPALPLVEFDPLWPSPCYQEQADNQGQIPWRPVRQQQRSDMFERLEKALEETIHPSIKSYYLSYWSDPLPARSAQGELDLLFAWSEEDLERLRANLIGHAMGRRRLKQPLSLFFGCTKPEEYVLAVDNRTGAVLLEQPGRKTSERIADSLAEFIQQLKPAQFE</sequence>
<comment type="caution">
    <text evidence="5">The sequence shown here is derived from an EMBL/GenBank/DDBJ whole genome shotgun (WGS) entry which is preliminary data.</text>
</comment>
<comment type="function">
    <text evidence="4">Interacts with the SecY protein in vivo. May bind preferentially to an uncomplexed state of SecY, thus functioning either as a chelating agent for excess SecY in the cell or as a regulatory factor that negatively controls the translocase function.</text>
</comment>
<dbReference type="GO" id="GO:0009898">
    <property type="term" value="C:cytoplasmic side of plasma membrane"/>
    <property type="evidence" value="ECO:0007669"/>
    <property type="project" value="InterPro"/>
</dbReference>
<keyword evidence="6" id="KW-1185">Reference proteome</keyword>
<dbReference type="CDD" id="cd16323">
    <property type="entry name" value="Syd"/>
    <property type="match status" value="1"/>
</dbReference>
<evidence type="ECO:0000256" key="1">
    <source>
        <dbReference type="ARBA" id="ARBA00022475"/>
    </source>
</evidence>
<reference evidence="5 6" key="1">
    <citation type="submission" date="2018-07" db="EMBL/GenBank/DDBJ databases">
        <title>Motiliproteus coralliicola sp. nov., a bacterium isolated from Coral.</title>
        <authorList>
            <person name="Wang G."/>
        </authorList>
    </citation>
    <scope>NUCLEOTIDE SEQUENCE [LARGE SCALE GENOMIC DNA]</scope>
    <source>
        <strain evidence="5 6">C34</strain>
    </source>
</reference>
<dbReference type="NCBIfam" id="NF003439">
    <property type="entry name" value="PRK04968.1"/>
    <property type="match status" value="1"/>
</dbReference>
<dbReference type="OrthoDB" id="5599437at2"/>
<dbReference type="HAMAP" id="MF_01104">
    <property type="entry name" value="Syd"/>
    <property type="match status" value="1"/>
</dbReference>
<dbReference type="Gene3D" id="3.40.1580.20">
    <property type="entry name" value="Syd protein"/>
    <property type="match status" value="1"/>
</dbReference>
<protein>
    <recommendedName>
        <fullName evidence="4">Protein Syd</fullName>
    </recommendedName>
</protein>
<dbReference type="AlphaFoldDB" id="A0A369WUC9"/>
<accession>A0A369WUC9</accession>
<proteinExistence type="inferred from homology"/>
<dbReference type="Proteomes" id="UP000253769">
    <property type="component" value="Unassembled WGS sequence"/>
</dbReference>